<reference evidence="1" key="1">
    <citation type="journal article" date="2019" name="bioRxiv">
        <title>The Genome of the Zebra Mussel, Dreissena polymorpha: A Resource for Invasive Species Research.</title>
        <authorList>
            <person name="McCartney M.A."/>
            <person name="Auch B."/>
            <person name="Kono T."/>
            <person name="Mallez S."/>
            <person name="Zhang Y."/>
            <person name="Obille A."/>
            <person name="Becker A."/>
            <person name="Abrahante J.E."/>
            <person name="Garbe J."/>
            <person name="Badalamenti J.P."/>
            <person name="Herman A."/>
            <person name="Mangelson H."/>
            <person name="Liachko I."/>
            <person name="Sullivan S."/>
            <person name="Sone E.D."/>
            <person name="Koren S."/>
            <person name="Silverstein K.A.T."/>
            <person name="Beckman K.B."/>
            <person name="Gohl D.M."/>
        </authorList>
    </citation>
    <scope>NUCLEOTIDE SEQUENCE</scope>
    <source>
        <strain evidence="1">Duluth1</strain>
        <tissue evidence="1">Whole animal</tissue>
    </source>
</reference>
<evidence type="ECO:0000313" key="3">
    <source>
        <dbReference type="Proteomes" id="UP000828390"/>
    </source>
</evidence>
<dbReference type="AlphaFoldDB" id="A0A9D4MZX2"/>
<comment type="caution">
    <text evidence="1">The sequence shown here is derived from an EMBL/GenBank/DDBJ whole genome shotgun (WGS) entry which is preliminary data.</text>
</comment>
<evidence type="ECO:0000313" key="2">
    <source>
        <dbReference type="EMBL" id="KAH3884750.1"/>
    </source>
</evidence>
<dbReference type="EMBL" id="JAIWYP010000001">
    <property type="protein sequence ID" value="KAH3884749.1"/>
    <property type="molecule type" value="Genomic_DNA"/>
</dbReference>
<protein>
    <submittedName>
        <fullName evidence="1">Uncharacterized protein</fullName>
    </submittedName>
</protein>
<keyword evidence="3" id="KW-1185">Reference proteome</keyword>
<reference evidence="1" key="2">
    <citation type="submission" date="2020-11" db="EMBL/GenBank/DDBJ databases">
        <authorList>
            <person name="McCartney M.A."/>
            <person name="Auch B."/>
            <person name="Kono T."/>
            <person name="Mallez S."/>
            <person name="Becker A."/>
            <person name="Gohl D.M."/>
            <person name="Silverstein K.A.T."/>
            <person name="Koren S."/>
            <person name="Bechman K.B."/>
            <person name="Herman A."/>
            <person name="Abrahante J.E."/>
            <person name="Garbe J."/>
        </authorList>
    </citation>
    <scope>NUCLEOTIDE SEQUENCE</scope>
    <source>
        <strain evidence="1">Duluth1</strain>
        <tissue evidence="1">Whole animal</tissue>
    </source>
</reference>
<dbReference type="EMBL" id="JAIWYP010000001">
    <property type="protein sequence ID" value="KAH3884750.1"/>
    <property type="molecule type" value="Genomic_DNA"/>
</dbReference>
<organism evidence="1 3">
    <name type="scientific">Dreissena polymorpha</name>
    <name type="common">Zebra mussel</name>
    <name type="synonym">Mytilus polymorpha</name>
    <dbReference type="NCBI Taxonomy" id="45954"/>
    <lineage>
        <taxon>Eukaryota</taxon>
        <taxon>Metazoa</taxon>
        <taxon>Spiralia</taxon>
        <taxon>Lophotrochozoa</taxon>
        <taxon>Mollusca</taxon>
        <taxon>Bivalvia</taxon>
        <taxon>Autobranchia</taxon>
        <taxon>Heteroconchia</taxon>
        <taxon>Euheterodonta</taxon>
        <taxon>Imparidentia</taxon>
        <taxon>Neoheterodontei</taxon>
        <taxon>Myida</taxon>
        <taxon>Dreissenoidea</taxon>
        <taxon>Dreissenidae</taxon>
        <taxon>Dreissena</taxon>
    </lineage>
</organism>
<dbReference type="Proteomes" id="UP000828390">
    <property type="component" value="Unassembled WGS sequence"/>
</dbReference>
<proteinExistence type="predicted"/>
<evidence type="ECO:0000313" key="1">
    <source>
        <dbReference type="EMBL" id="KAH3884749.1"/>
    </source>
</evidence>
<gene>
    <name evidence="1" type="ORF">DPMN_008735</name>
    <name evidence="2" type="ORF">DPMN_008736</name>
</gene>
<name>A0A9D4MZX2_DREPO</name>
<accession>A0A9D4MZX2</accession>
<sequence length="149" mass="17131">MLKLNFGWAWSMWAGRPWLRLTYQLEVNRCRNEEDIVARIDGQTAEITTLSPRSNLEQDGYKSMGTKIIDRVVIRDSMWAGRPMFGYEAMHNVQYQLEVNRCRNEEFYGSSANSVGGVSVQDGRTERGDQNNIPTLLKVSPGFQKSLMY</sequence>